<evidence type="ECO:0000313" key="1">
    <source>
        <dbReference type="EMBL" id="JAH90755.1"/>
    </source>
</evidence>
<dbReference type="AlphaFoldDB" id="A0A0E9WMI5"/>
<dbReference type="EMBL" id="GBXM01017822">
    <property type="protein sequence ID" value="JAH90755.1"/>
    <property type="molecule type" value="Transcribed_RNA"/>
</dbReference>
<organism evidence="1">
    <name type="scientific">Anguilla anguilla</name>
    <name type="common">European freshwater eel</name>
    <name type="synonym">Muraena anguilla</name>
    <dbReference type="NCBI Taxonomy" id="7936"/>
    <lineage>
        <taxon>Eukaryota</taxon>
        <taxon>Metazoa</taxon>
        <taxon>Chordata</taxon>
        <taxon>Craniata</taxon>
        <taxon>Vertebrata</taxon>
        <taxon>Euteleostomi</taxon>
        <taxon>Actinopterygii</taxon>
        <taxon>Neopterygii</taxon>
        <taxon>Teleostei</taxon>
        <taxon>Anguilliformes</taxon>
        <taxon>Anguillidae</taxon>
        <taxon>Anguilla</taxon>
    </lineage>
</organism>
<sequence length="32" mass="3677">MKQKLEGILFRISEPVFTIKVSLLCLQTLLTL</sequence>
<accession>A0A0E9WMI5</accession>
<reference evidence="1" key="1">
    <citation type="submission" date="2014-11" db="EMBL/GenBank/DDBJ databases">
        <authorList>
            <person name="Amaro Gonzalez C."/>
        </authorList>
    </citation>
    <scope>NUCLEOTIDE SEQUENCE</scope>
</reference>
<protein>
    <submittedName>
        <fullName evidence="1">Uncharacterized protein</fullName>
    </submittedName>
</protein>
<name>A0A0E9WMI5_ANGAN</name>
<proteinExistence type="predicted"/>
<reference evidence="1" key="2">
    <citation type="journal article" date="2015" name="Fish Shellfish Immunol.">
        <title>Early steps in the European eel (Anguilla anguilla)-Vibrio vulnificus interaction in the gills: Role of the RtxA13 toxin.</title>
        <authorList>
            <person name="Callol A."/>
            <person name="Pajuelo D."/>
            <person name="Ebbesson L."/>
            <person name="Teles M."/>
            <person name="MacKenzie S."/>
            <person name="Amaro C."/>
        </authorList>
    </citation>
    <scope>NUCLEOTIDE SEQUENCE</scope>
</reference>